<evidence type="ECO:0000313" key="3">
    <source>
        <dbReference type="EMBL" id="MCT7977327.1"/>
    </source>
</evidence>
<dbReference type="SUPFAM" id="SSF142433">
    <property type="entry name" value="CinA-like"/>
    <property type="match status" value="1"/>
</dbReference>
<organism evidence="3 4">
    <name type="scientific">Laspinema olomoucense D3b</name>
    <dbReference type="NCBI Taxonomy" id="2953688"/>
    <lineage>
        <taxon>Bacteria</taxon>
        <taxon>Bacillati</taxon>
        <taxon>Cyanobacteriota</taxon>
        <taxon>Cyanophyceae</taxon>
        <taxon>Oscillatoriophycideae</taxon>
        <taxon>Oscillatoriales</taxon>
        <taxon>Laspinemataceae</taxon>
        <taxon>Laspinema</taxon>
        <taxon>Laspinema olomoucense</taxon>
    </lineage>
</organism>
<dbReference type="Gene3D" id="3.30.70.2860">
    <property type="match status" value="1"/>
</dbReference>
<dbReference type="NCBIfam" id="NF001813">
    <property type="entry name" value="PRK00549.1"/>
    <property type="match status" value="1"/>
</dbReference>
<dbReference type="NCBIfam" id="TIGR00200">
    <property type="entry name" value="cinA_nterm"/>
    <property type="match status" value="1"/>
</dbReference>
<dbReference type="InterPro" id="IPR008136">
    <property type="entry name" value="CinA_C"/>
</dbReference>
<comment type="caution">
    <text evidence="3">The sequence shown here is derived from an EMBL/GenBank/DDBJ whole genome shotgun (WGS) entry which is preliminary data.</text>
</comment>
<dbReference type="InterPro" id="IPR001453">
    <property type="entry name" value="MoaB/Mog_dom"/>
</dbReference>
<dbReference type="EMBL" id="JAMXFA010000006">
    <property type="protein sequence ID" value="MCT7977327.1"/>
    <property type="molecule type" value="Genomic_DNA"/>
</dbReference>
<evidence type="ECO:0000259" key="2">
    <source>
        <dbReference type="SMART" id="SM00852"/>
    </source>
</evidence>
<comment type="similarity">
    <text evidence="1">Belongs to the CinA family.</text>
</comment>
<dbReference type="PANTHER" id="PTHR13939:SF0">
    <property type="entry name" value="NMN AMIDOHYDROLASE-LIKE PROTEIN YFAY"/>
    <property type="match status" value="1"/>
</dbReference>
<proteinExistence type="inferred from homology"/>
<dbReference type="CDD" id="cd00885">
    <property type="entry name" value="cinA"/>
    <property type="match status" value="1"/>
</dbReference>
<name>A0ABT2N410_9CYAN</name>
<dbReference type="Proteomes" id="UP001525961">
    <property type="component" value="Unassembled WGS sequence"/>
</dbReference>
<dbReference type="RefSeq" id="WP_261200710.1">
    <property type="nucleotide sequence ID" value="NZ_JAMXFA010000006.1"/>
</dbReference>
<dbReference type="Pfam" id="PF00994">
    <property type="entry name" value="MoCF_biosynth"/>
    <property type="match status" value="1"/>
</dbReference>
<feature type="domain" description="MoaB/Mog" evidence="2">
    <location>
        <begin position="4"/>
        <end position="173"/>
    </location>
</feature>
<dbReference type="Pfam" id="PF18146">
    <property type="entry name" value="CinA_KH"/>
    <property type="match status" value="1"/>
</dbReference>
<dbReference type="Gene3D" id="3.90.950.20">
    <property type="entry name" value="CinA-like"/>
    <property type="match status" value="1"/>
</dbReference>
<dbReference type="NCBIfam" id="TIGR00199">
    <property type="entry name" value="PncC_domain"/>
    <property type="match status" value="1"/>
</dbReference>
<dbReference type="HAMAP" id="MF_00226_B">
    <property type="entry name" value="CinA_B"/>
    <property type="match status" value="1"/>
</dbReference>
<dbReference type="PANTHER" id="PTHR13939">
    <property type="entry name" value="NICOTINAMIDE-NUCLEOTIDE AMIDOHYDROLASE PNCC"/>
    <property type="match status" value="1"/>
</dbReference>
<accession>A0ABT2N410</accession>
<keyword evidence="4" id="KW-1185">Reference proteome</keyword>
<evidence type="ECO:0000313" key="4">
    <source>
        <dbReference type="Proteomes" id="UP001525961"/>
    </source>
</evidence>
<dbReference type="Pfam" id="PF02464">
    <property type="entry name" value="CinA"/>
    <property type="match status" value="1"/>
</dbReference>
<dbReference type="SUPFAM" id="SSF53218">
    <property type="entry name" value="Molybdenum cofactor biosynthesis proteins"/>
    <property type="match status" value="1"/>
</dbReference>
<dbReference type="InterPro" id="IPR036653">
    <property type="entry name" value="CinA-like_C"/>
</dbReference>
<evidence type="ECO:0000256" key="1">
    <source>
        <dbReference type="HAMAP-Rule" id="MF_00226"/>
    </source>
</evidence>
<dbReference type="InterPro" id="IPR036425">
    <property type="entry name" value="MoaB/Mog-like_dom_sf"/>
</dbReference>
<reference evidence="3 4" key="1">
    <citation type="journal article" date="2022" name="Front. Microbiol.">
        <title>High genomic differentiation and limited gene flow indicate recent cryptic speciation within the genus Laspinema (cyanobacteria).</title>
        <authorList>
            <person name="Stanojkovic A."/>
            <person name="Skoupy S."/>
            <person name="Skaloud P."/>
            <person name="Dvorak P."/>
        </authorList>
    </citation>
    <scope>NUCLEOTIDE SEQUENCE [LARGE SCALE GENOMIC DNA]</scope>
    <source>
        <strain evidence="3 4">D3b</strain>
    </source>
</reference>
<dbReference type="SMART" id="SM00852">
    <property type="entry name" value="MoCF_biosynth"/>
    <property type="match status" value="1"/>
</dbReference>
<dbReference type="InterPro" id="IPR050101">
    <property type="entry name" value="CinA"/>
</dbReference>
<dbReference type="Gene3D" id="3.40.980.10">
    <property type="entry name" value="MoaB/Mog-like domain"/>
    <property type="match status" value="1"/>
</dbReference>
<sequence>MSAEIICVGTELLLGDILNSNSQFLAKQLAALGIPHYFQTVVGDNPDRIKQVVAIALERSAQILIFTGGLGPTPDDLTHETLASCFGVEMVQRPDILENLIQKYAAYGRPMTVSNRKQASIPAGAEILPNPLGTAPGIIWQPRPNLTILTFPGVPQEMYRMWEETAVPYLKAQGWGQDIIYSRMLKFWGISESVLAEKVAPLLDLTNPTVAPYALNGEVRLRVSARAPNETAAQAAIAPVQQQIQELAGFDYFGSDHDTLASVVGELLLQRGETLAVAESCTGGSIGSLLTAISGSSRYFLGGVIAYDNAVKIGLLDVNSEDLAREGAVSDIVAQQMALGVRSKLGTTWGLSVTGIAGPGGGSQTKPVGLVYIGLAGPSSEVESFEYRLSAFQERDSIRHYSAEGALNCLRRKMLRIA</sequence>
<dbReference type="InterPro" id="IPR041424">
    <property type="entry name" value="CinA_KH"/>
</dbReference>
<gene>
    <name evidence="3" type="ORF">NG792_06385</name>
</gene>
<dbReference type="PIRSF" id="PIRSF006728">
    <property type="entry name" value="CinA"/>
    <property type="match status" value="1"/>
</dbReference>
<dbReference type="InterPro" id="IPR008135">
    <property type="entry name" value="Competence-induced_CinA"/>
</dbReference>
<protein>
    <recommendedName>
        <fullName evidence="1">CinA-like protein</fullName>
    </recommendedName>
</protein>